<evidence type="ECO:0000313" key="4">
    <source>
        <dbReference type="Proteomes" id="UP000247973"/>
    </source>
</evidence>
<dbReference type="InterPro" id="IPR013230">
    <property type="entry name" value="Peptidase_M15A_C"/>
</dbReference>
<accession>A0A2V3PJ80</accession>
<sequence length="120" mass="13507">MITSKHFTEKEFQKCTPSCSLQDMDQGFINQLDELRKEAGIPLVLSSAYRSPAWEKSKGRSGDGDHPQKKGVDIRCNTSANRYKILKAAYKLGIRRIGIAKTYIHIGSGDNLPDDVAWMY</sequence>
<evidence type="ECO:0000259" key="2">
    <source>
        <dbReference type="Pfam" id="PF08291"/>
    </source>
</evidence>
<dbReference type="InterPro" id="IPR009045">
    <property type="entry name" value="Zn_M74/Hedgehog-like"/>
</dbReference>
<gene>
    <name evidence="3" type="ORF">CLV62_13018</name>
</gene>
<proteinExistence type="predicted"/>
<dbReference type="Gene3D" id="3.30.1380.10">
    <property type="match status" value="1"/>
</dbReference>
<feature type="compositionally biased region" description="Basic and acidic residues" evidence="1">
    <location>
        <begin position="53"/>
        <end position="73"/>
    </location>
</feature>
<evidence type="ECO:0000313" key="3">
    <source>
        <dbReference type="EMBL" id="PXV60170.1"/>
    </source>
</evidence>
<comment type="caution">
    <text evidence="3">The sequence shown here is derived from an EMBL/GenBank/DDBJ whole genome shotgun (WGS) entry which is preliminary data.</text>
</comment>
<dbReference type="EMBL" id="QICL01000030">
    <property type="protein sequence ID" value="PXV60170.1"/>
    <property type="molecule type" value="Genomic_DNA"/>
</dbReference>
<dbReference type="AlphaFoldDB" id="A0A2V3PJ80"/>
<name>A0A2V3PJ80_9BACT</name>
<dbReference type="Proteomes" id="UP000247973">
    <property type="component" value="Unassembled WGS sequence"/>
</dbReference>
<feature type="region of interest" description="Disordered" evidence="1">
    <location>
        <begin position="52"/>
        <end position="73"/>
    </location>
</feature>
<keyword evidence="4" id="KW-1185">Reference proteome</keyword>
<reference evidence="3 4" key="1">
    <citation type="submission" date="2018-03" db="EMBL/GenBank/DDBJ databases">
        <title>Genomic Encyclopedia of Archaeal and Bacterial Type Strains, Phase II (KMG-II): from individual species to whole genera.</title>
        <authorList>
            <person name="Goeker M."/>
        </authorList>
    </citation>
    <scope>NUCLEOTIDE SEQUENCE [LARGE SCALE GENOMIC DNA]</scope>
    <source>
        <strain evidence="3 4">DSM 100214</strain>
    </source>
</reference>
<organism evidence="3 4">
    <name type="scientific">Dysgonomonas alginatilytica</name>
    <dbReference type="NCBI Taxonomy" id="1605892"/>
    <lineage>
        <taxon>Bacteria</taxon>
        <taxon>Pseudomonadati</taxon>
        <taxon>Bacteroidota</taxon>
        <taxon>Bacteroidia</taxon>
        <taxon>Bacteroidales</taxon>
        <taxon>Dysgonomonadaceae</taxon>
        <taxon>Dysgonomonas</taxon>
    </lineage>
</organism>
<feature type="domain" description="Peptidase M15A C-terminal" evidence="2">
    <location>
        <begin position="6"/>
        <end position="106"/>
    </location>
</feature>
<evidence type="ECO:0000256" key="1">
    <source>
        <dbReference type="SAM" id="MobiDB-lite"/>
    </source>
</evidence>
<dbReference type="OrthoDB" id="1494639at2"/>
<dbReference type="Pfam" id="PF08291">
    <property type="entry name" value="Peptidase_M15_3"/>
    <property type="match status" value="1"/>
</dbReference>
<dbReference type="RefSeq" id="WP_110312103.1">
    <property type="nucleotide sequence ID" value="NZ_QICL01000030.1"/>
</dbReference>
<dbReference type="SUPFAM" id="SSF55166">
    <property type="entry name" value="Hedgehog/DD-peptidase"/>
    <property type="match status" value="1"/>
</dbReference>
<protein>
    <submittedName>
        <fullName evidence="3">Peptidase M15-like protein</fullName>
    </submittedName>
</protein>